<feature type="compositionally biased region" description="Basic and acidic residues" evidence="1">
    <location>
        <begin position="453"/>
        <end position="468"/>
    </location>
</feature>
<feature type="region of interest" description="Disordered" evidence="1">
    <location>
        <begin position="210"/>
        <end position="264"/>
    </location>
</feature>
<protein>
    <submittedName>
        <fullName evidence="3">Transcriptional regulator</fullName>
    </submittedName>
</protein>
<gene>
    <name evidence="3" type="ORF">DV733_08390</name>
</gene>
<keyword evidence="4" id="KW-1185">Reference proteome</keyword>
<dbReference type="STRING" id="1457250.GCA_000755225_01227"/>
<dbReference type="InterPro" id="IPR011991">
    <property type="entry name" value="ArsR-like_HTH"/>
</dbReference>
<dbReference type="SMART" id="SM00418">
    <property type="entry name" value="HTH_ARSR"/>
    <property type="match status" value="1"/>
</dbReference>
<dbReference type="CDD" id="cd00090">
    <property type="entry name" value="HTH_ARSR"/>
    <property type="match status" value="2"/>
</dbReference>
<evidence type="ECO:0000313" key="3">
    <source>
        <dbReference type="EMBL" id="QCC51263.1"/>
    </source>
</evidence>
<feature type="domain" description="HTH arsR-type" evidence="2">
    <location>
        <begin position="399"/>
        <end position="494"/>
    </location>
</feature>
<proteinExistence type="predicted"/>
<dbReference type="RefSeq" id="WP_049995128.1">
    <property type="nucleotide sequence ID" value="NZ_CP031310.1"/>
</dbReference>
<evidence type="ECO:0000259" key="2">
    <source>
        <dbReference type="PROSITE" id="PS50987"/>
    </source>
</evidence>
<feature type="compositionally biased region" description="Acidic residues" evidence="1">
    <location>
        <begin position="59"/>
        <end position="69"/>
    </location>
</feature>
<feature type="region of interest" description="Disordered" evidence="1">
    <location>
        <begin position="450"/>
        <end position="498"/>
    </location>
</feature>
<name>A0A4D6HBA3_9EURY</name>
<feature type="compositionally biased region" description="Acidic residues" evidence="1">
    <location>
        <begin position="177"/>
        <end position="186"/>
    </location>
</feature>
<feature type="region of interest" description="Disordered" evidence="1">
    <location>
        <begin position="129"/>
        <end position="194"/>
    </location>
</feature>
<dbReference type="Gene3D" id="1.10.10.10">
    <property type="entry name" value="Winged helix-like DNA-binding domain superfamily/Winged helix DNA-binding domain"/>
    <property type="match status" value="2"/>
</dbReference>
<accession>A0A4D6HBA3</accession>
<evidence type="ECO:0000256" key="1">
    <source>
        <dbReference type="SAM" id="MobiDB-lite"/>
    </source>
</evidence>
<dbReference type="GeneID" id="39847875"/>
<dbReference type="InterPro" id="IPR036390">
    <property type="entry name" value="WH_DNA-bd_sf"/>
</dbReference>
<dbReference type="NCBIfam" id="NF033788">
    <property type="entry name" value="HTH_metalloreg"/>
    <property type="match status" value="1"/>
</dbReference>
<feature type="compositionally biased region" description="Low complexity" evidence="1">
    <location>
        <begin position="478"/>
        <end position="498"/>
    </location>
</feature>
<feature type="compositionally biased region" description="Polar residues" evidence="1">
    <location>
        <begin position="210"/>
        <end position="221"/>
    </location>
</feature>
<dbReference type="KEGG" id="hsn:DV733_08390"/>
<dbReference type="Pfam" id="PF24266">
    <property type="entry name" value="HTH_HVO_0163_N"/>
    <property type="match status" value="1"/>
</dbReference>
<dbReference type="InterPro" id="IPR036388">
    <property type="entry name" value="WH-like_DNA-bd_sf"/>
</dbReference>
<feature type="compositionally biased region" description="Basic and acidic residues" evidence="1">
    <location>
        <begin position="230"/>
        <end position="247"/>
    </location>
</feature>
<dbReference type="PROSITE" id="PS50987">
    <property type="entry name" value="HTH_ARSR_2"/>
    <property type="match status" value="1"/>
</dbReference>
<dbReference type="InterPro" id="IPR056504">
    <property type="entry name" value="HTH_HVO_0163_N"/>
</dbReference>
<dbReference type="Proteomes" id="UP000296706">
    <property type="component" value="Chromosome"/>
</dbReference>
<feature type="region of interest" description="Disordered" evidence="1">
    <location>
        <begin position="46"/>
        <end position="112"/>
    </location>
</feature>
<feature type="compositionally biased region" description="Low complexity" evidence="1">
    <location>
        <begin position="82"/>
        <end position="111"/>
    </location>
</feature>
<dbReference type="PANTHER" id="PTHR36216">
    <property type="entry name" value="TRANSCRIPTIONAL REGULATOR, TRMB"/>
    <property type="match status" value="1"/>
</dbReference>
<dbReference type="PANTHER" id="PTHR36216:SF1">
    <property type="entry name" value="HTH ARSR-TYPE DOMAIN-CONTAINING PROTEIN"/>
    <property type="match status" value="1"/>
</dbReference>
<dbReference type="OrthoDB" id="28610at2157"/>
<dbReference type="AlphaFoldDB" id="A0A4D6HBA3"/>
<reference evidence="3 4" key="1">
    <citation type="journal article" date="2019" name="Nat. Commun.">
        <title>A new type of DNA phosphorothioation-based antiviral system in archaea.</title>
        <authorList>
            <person name="Xiong L."/>
            <person name="Liu S."/>
            <person name="Chen S."/>
            <person name="Xiao Y."/>
            <person name="Zhu B."/>
            <person name="Gao Y."/>
            <person name="Zhang Y."/>
            <person name="Chen B."/>
            <person name="Luo J."/>
            <person name="Deng Z."/>
            <person name="Chen X."/>
            <person name="Wang L."/>
            <person name="Chen S."/>
        </authorList>
    </citation>
    <scope>NUCLEOTIDE SEQUENCE [LARGE SCALE GENOMIC DNA]</scope>
    <source>
        <strain evidence="3 4">CBA1105</strain>
    </source>
</reference>
<dbReference type="Pfam" id="PF25212">
    <property type="entry name" value="HVO_A0114"/>
    <property type="match status" value="1"/>
</dbReference>
<dbReference type="EMBL" id="CP031310">
    <property type="protein sequence ID" value="QCC51263.1"/>
    <property type="molecule type" value="Genomic_DNA"/>
</dbReference>
<organism evidence="3 4">
    <name type="scientific">Halapricum salinum</name>
    <dbReference type="NCBI Taxonomy" id="1457250"/>
    <lineage>
        <taxon>Archaea</taxon>
        <taxon>Methanobacteriati</taxon>
        <taxon>Methanobacteriota</taxon>
        <taxon>Stenosarchaea group</taxon>
        <taxon>Halobacteria</taxon>
        <taxon>Halobacteriales</taxon>
        <taxon>Haloarculaceae</taxon>
        <taxon>Halapricum</taxon>
    </lineage>
</organism>
<dbReference type="InterPro" id="IPR001845">
    <property type="entry name" value="HTH_ArsR_DNA-bd_dom"/>
</dbReference>
<sequence>MSDSISRLPAKTYTRPALKTVLALYLIGALTLGPVAAAQASAGASTAIDSDVNLSASPDDGDLLNESDDSTNTTETVDDTTDSTNTTDSATGTVDDTTETIEGTINETTDTVGETINETTDTVGETINETTDTVDGTVDETTETLNETSDGSLDDTTGAINETVDDTTDTLDNTTDSLEDTTDETIEGATNGTVVSTAELLNTTLVTGLESSAAEGSSTVDSEPESEDADSVRSDRAGDAAASDRDAINAGESSGEEEGPTIPAPAAAAGVGAVVIGAAGATALSGSGSAATSPGVTRSVTMGARNAAADARTLLGRLGDKLWKIGAVLRYSRWDDSDPLEHDLRREIYDTVEDAPGIYLSKIDERTDRSLSSLRHHLRILEEENLLTTEKVRGKRRYFPVTRGGDDPALVAALDDPATESILTTLAEEGPSSGGDLADALDRDPSTVSHHLSRLEEEGLVERERDGRSVVNKLSGPAATALRDAPAASVDAPAPADD</sequence>
<dbReference type="Gene3D" id="1.20.120.20">
    <property type="entry name" value="Apolipoprotein"/>
    <property type="match status" value="1"/>
</dbReference>
<dbReference type="SUPFAM" id="SSF46785">
    <property type="entry name" value="Winged helix' DNA-binding domain"/>
    <property type="match status" value="2"/>
</dbReference>
<dbReference type="GO" id="GO:0003700">
    <property type="term" value="F:DNA-binding transcription factor activity"/>
    <property type="evidence" value="ECO:0007669"/>
    <property type="project" value="InterPro"/>
</dbReference>
<evidence type="ECO:0000313" key="4">
    <source>
        <dbReference type="Proteomes" id="UP000296706"/>
    </source>
</evidence>
<feature type="compositionally biased region" description="Polar residues" evidence="1">
    <location>
        <begin position="145"/>
        <end position="160"/>
    </location>
</feature>